<proteinExistence type="predicted"/>
<protein>
    <submittedName>
        <fullName evidence="1">Uncharacterized protein m624L</fullName>
    </submittedName>
</protein>
<dbReference type="EMBL" id="DQ491001">
    <property type="protein sequence ID" value="ABT14178.1"/>
    <property type="molecule type" value="Genomic_DNA"/>
</dbReference>
<evidence type="ECO:0000313" key="2">
    <source>
        <dbReference type="Proteomes" id="UP000246715"/>
    </source>
</evidence>
<name>A7IV04_PBCVM</name>
<gene>
    <name evidence="1" type="primary">m624L</name>
    <name evidence="1" type="ORF">MT325_m624L</name>
</gene>
<evidence type="ECO:0000313" key="1">
    <source>
        <dbReference type="EMBL" id="ABT14178.1"/>
    </source>
</evidence>
<dbReference type="Proteomes" id="UP000246715">
    <property type="component" value="Segment"/>
</dbReference>
<accession>A7IV04</accession>
<sequence length="77" mass="9003">MRHILMGHMMPKKELFIVAGALPIGVVKTENVWQKMCMAEDTHGNLQTLQRIFLEKIGILWRAKRRRFRNLVVCLSV</sequence>
<reference evidence="1 2" key="1">
    <citation type="journal article" date="2007" name="Virology">
        <title>Sequence and annotation of the 314-kb MT325 and the 321-kb FR483 viruses that infect Chlorella Pbi.</title>
        <authorList>
            <person name="Fitzgerald L.A."/>
            <person name="Graves M.V."/>
            <person name="Li X."/>
            <person name="Feldblyum T."/>
            <person name="Hartigan J."/>
            <person name="Van Etten J.L."/>
        </authorList>
    </citation>
    <scope>NUCLEOTIDE SEQUENCE [LARGE SCALE GENOMIC DNA]</scope>
    <source>
        <strain evidence="1 2">MT325</strain>
    </source>
</reference>
<organism evidence="1 2">
    <name type="scientific">Paramecium bursaria Chlorella virus MT325</name>
    <name type="common">PBCV-MT325</name>
    <dbReference type="NCBI Taxonomy" id="346932"/>
    <lineage>
        <taxon>Viruses</taxon>
        <taxon>Varidnaviria</taxon>
        <taxon>Bamfordvirae</taxon>
        <taxon>Nucleocytoviricota</taxon>
        <taxon>Megaviricetes</taxon>
        <taxon>Algavirales</taxon>
        <taxon>Phycodnaviridae</taxon>
        <taxon>Chlorovirus</taxon>
        <taxon>Chlorovirus conductrix</taxon>
        <taxon>Paramecium bursaria Chlorella virus A1</taxon>
    </lineage>
</organism>
<organismHost>
    <name type="scientific">Paramecium bursaria</name>
    <dbReference type="NCBI Taxonomy" id="74790"/>
</organismHost>